<evidence type="ECO:0000313" key="2">
    <source>
        <dbReference type="RefSeq" id="XP_021861518.1"/>
    </source>
</evidence>
<dbReference type="KEGG" id="soe:110800518"/>
<organism evidence="1 2">
    <name type="scientific">Spinacia oleracea</name>
    <name type="common">Spinach</name>
    <dbReference type="NCBI Taxonomy" id="3562"/>
    <lineage>
        <taxon>Eukaryota</taxon>
        <taxon>Viridiplantae</taxon>
        <taxon>Streptophyta</taxon>
        <taxon>Embryophyta</taxon>
        <taxon>Tracheophyta</taxon>
        <taxon>Spermatophyta</taxon>
        <taxon>Magnoliopsida</taxon>
        <taxon>eudicotyledons</taxon>
        <taxon>Gunneridae</taxon>
        <taxon>Pentapetalae</taxon>
        <taxon>Caryophyllales</taxon>
        <taxon>Chenopodiaceae</taxon>
        <taxon>Chenopodioideae</taxon>
        <taxon>Anserineae</taxon>
        <taxon>Spinacia</taxon>
    </lineage>
</organism>
<evidence type="ECO:0000313" key="1">
    <source>
        <dbReference type="Proteomes" id="UP000813463"/>
    </source>
</evidence>
<accession>A0A9R0K8F5</accession>
<dbReference type="AlphaFoldDB" id="A0A9R0K8F5"/>
<dbReference type="GeneID" id="110800518"/>
<gene>
    <name evidence="2" type="primary">LOC110800518</name>
</gene>
<dbReference type="PANTHER" id="PTHR36708">
    <property type="entry name" value="SUCCINATE DEHYDROGENASE SUBUNIT 6, MITOCHONDRIAL"/>
    <property type="match status" value="1"/>
</dbReference>
<dbReference type="OrthoDB" id="2012862at2759"/>
<dbReference type="RefSeq" id="XP_021861518.1">
    <property type="nucleotide sequence ID" value="XM_022005826.2"/>
</dbReference>
<dbReference type="GO" id="GO:0045273">
    <property type="term" value="C:respiratory chain complex II (succinate dehydrogenase)"/>
    <property type="evidence" value="ECO:0000318"/>
    <property type="project" value="GO_Central"/>
</dbReference>
<dbReference type="InterPro" id="IPR034574">
    <property type="entry name" value="SDH6"/>
</dbReference>
<reference evidence="2" key="2">
    <citation type="submission" date="2025-08" db="UniProtKB">
        <authorList>
            <consortium name="RefSeq"/>
        </authorList>
    </citation>
    <scope>IDENTIFICATION</scope>
    <source>
        <tissue evidence="2">Leaf</tissue>
    </source>
</reference>
<name>A0A9R0K8F5_SPIOL</name>
<dbReference type="PANTHER" id="PTHR36708:SF1">
    <property type="entry name" value="SUCCINATE DEHYDROGENASE SUBUNIT 6, MITOCHONDRIAL"/>
    <property type="match status" value="1"/>
</dbReference>
<proteinExistence type="predicted"/>
<keyword evidence="1" id="KW-1185">Reference proteome</keyword>
<dbReference type="Proteomes" id="UP000813463">
    <property type="component" value="Chromosome 5"/>
</dbReference>
<protein>
    <submittedName>
        <fullName evidence="2">Succinate dehydrogenase subunit 6, mitochondrial</fullName>
    </submittedName>
</protein>
<reference evidence="1" key="1">
    <citation type="journal article" date="2021" name="Nat. Commun.">
        <title>Genomic analyses provide insights into spinach domestication and the genetic basis of agronomic traits.</title>
        <authorList>
            <person name="Cai X."/>
            <person name="Sun X."/>
            <person name="Xu C."/>
            <person name="Sun H."/>
            <person name="Wang X."/>
            <person name="Ge C."/>
            <person name="Zhang Z."/>
            <person name="Wang Q."/>
            <person name="Fei Z."/>
            <person name="Jiao C."/>
            <person name="Wang Q."/>
        </authorList>
    </citation>
    <scope>NUCLEOTIDE SEQUENCE [LARGE SCALE GENOMIC DNA]</scope>
    <source>
        <strain evidence="1">cv. Varoflay</strain>
    </source>
</reference>
<sequence>MAEVPKVGESSTSSYFSGFKDILCDRFAFLDNYNRFVKRDKPLPSWSESDVQAFITSDPVHGPVLKTAREAVNYGLVGSAVGAVTTAGVCWKYSKSPHGAVLALGAGAVFGWTFGAEIGNHSLQLYKLDTMAAQTKFMEWWEKKTEGRS</sequence>